<feature type="compositionally biased region" description="Basic residues" evidence="1">
    <location>
        <begin position="1"/>
        <end position="10"/>
    </location>
</feature>
<dbReference type="Proteomes" id="UP001596154">
    <property type="component" value="Unassembled WGS sequence"/>
</dbReference>
<evidence type="ECO:0000313" key="3">
    <source>
        <dbReference type="Proteomes" id="UP001596154"/>
    </source>
</evidence>
<comment type="caution">
    <text evidence="2">The sequence shown here is derived from an EMBL/GenBank/DDBJ whole genome shotgun (WGS) entry which is preliminary data.</text>
</comment>
<accession>A0ABW0UPL5</accession>
<evidence type="ECO:0000313" key="2">
    <source>
        <dbReference type="EMBL" id="MFC5634649.1"/>
    </source>
</evidence>
<name>A0ABW0UPL5_9ACTN</name>
<keyword evidence="3" id="KW-1185">Reference proteome</keyword>
<feature type="region of interest" description="Disordered" evidence="1">
    <location>
        <begin position="1"/>
        <end position="46"/>
    </location>
</feature>
<organism evidence="2 3">
    <name type="scientific">Streptomyces bullii</name>
    <dbReference type="NCBI Taxonomy" id="349910"/>
    <lineage>
        <taxon>Bacteria</taxon>
        <taxon>Bacillati</taxon>
        <taxon>Actinomycetota</taxon>
        <taxon>Actinomycetes</taxon>
        <taxon>Kitasatosporales</taxon>
        <taxon>Streptomycetaceae</taxon>
        <taxon>Streptomyces</taxon>
    </lineage>
</organism>
<gene>
    <name evidence="2" type="ORF">ACFPZJ_12850</name>
</gene>
<dbReference type="EMBL" id="JBHSNY010000004">
    <property type="protein sequence ID" value="MFC5634649.1"/>
    <property type="molecule type" value="Genomic_DNA"/>
</dbReference>
<protein>
    <submittedName>
        <fullName evidence="2">Uncharacterized protein</fullName>
    </submittedName>
</protein>
<sequence length="127" mass="12706">MCCPTRRCRTAHPVGPSPSGGPTAQHGASGRAAVGSGPQARSDLRGGCRADAGTGLRALPEPPADLLYEALCCLQAAVALELGDRSVLTTVRARLLPASGQLAGAGSGLVTLGPVDHWLTAIDTALA</sequence>
<reference evidence="3" key="1">
    <citation type="journal article" date="2019" name="Int. J. Syst. Evol. Microbiol.">
        <title>The Global Catalogue of Microorganisms (GCM) 10K type strain sequencing project: providing services to taxonomists for standard genome sequencing and annotation.</title>
        <authorList>
            <consortium name="The Broad Institute Genomics Platform"/>
            <consortium name="The Broad Institute Genome Sequencing Center for Infectious Disease"/>
            <person name="Wu L."/>
            <person name="Ma J."/>
        </authorList>
    </citation>
    <scope>NUCLEOTIDE SEQUENCE [LARGE SCALE GENOMIC DNA]</scope>
    <source>
        <strain evidence="3">CGMCC 4.7248</strain>
    </source>
</reference>
<evidence type="ECO:0000256" key="1">
    <source>
        <dbReference type="SAM" id="MobiDB-lite"/>
    </source>
</evidence>
<dbReference type="RefSeq" id="WP_381020676.1">
    <property type="nucleotide sequence ID" value="NZ_JBHSNY010000004.1"/>
</dbReference>
<proteinExistence type="predicted"/>